<dbReference type="SUPFAM" id="SSF52540">
    <property type="entry name" value="P-loop containing nucleoside triphosphate hydrolases"/>
    <property type="match status" value="2"/>
</dbReference>
<evidence type="ECO:0000256" key="1">
    <source>
        <dbReference type="SAM" id="MobiDB-lite"/>
    </source>
</evidence>
<dbReference type="Gene3D" id="3.40.47.10">
    <property type="match status" value="1"/>
</dbReference>
<proteinExistence type="predicted"/>
<protein>
    <recommendedName>
        <fullName evidence="4">Thioesterase domain-containing protein</fullName>
    </recommendedName>
</protein>
<dbReference type="SUPFAM" id="SSF53901">
    <property type="entry name" value="Thiolase-like"/>
    <property type="match status" value="1"/>
</dbReference>
<evidence type="ECO:0008006" key="4">
    <source>
        <dbReference type="Google" id="ProtNLM"/>
    </source>
</evidence>
<name>A0ABR1G7P0_AURAN</name>
<gene>
    <name evidence="2" type="ORF">SO694_00046036</name>
</gene>
<keyword evidence="3" id="KW-1185">Reference proteome</keyword>
<dbReference type="Proteomes" id="UP001363151">
    <property type="component" value="Unassembled WGS sequence"/>
</dbReference>
<reference evidence="2 3" key="1">
    <citation type="submission" date="2024-03" db="EMBL/GenBank/DDBJ databases">
        <title>Aureococcus anophagefferens CCMP1851 and Kratosvirus quantuckense: Draft genome of a second virus-susceptible host strain in the model system.</title>
        <authorList>
            <person name="Chase E."/>
            <person name="Truchon A.R."/>
            <person name="Schepens W."/>
            <person name="Wilhelm S.W."/>
        </authorList>
    </citation>
    <scope>NUCLEOTIDE SEQUENCE [LARGE SCALE GENOMIC DNA]</scope>
    <source>
        <strain evidence="2 3">CCMP1851</strain>
    </source>
</reference>
<dbReference type="InterPro" id="IPR027417">
    <property type="entry name" value="P-loop_NTPase"/>
</dbReference>
<dbReference type="Gene3D" id="3.40.50.300">
    <property type="entry name" value="P-loop containing nucleotide triphosphate hydrolases"/>
    <property type="match status" value="1"/>
</dbReference>
<dbReference type="Gene3D" id="3.40.50.1820">
    <property type="entry name" value="alpha/beta hydrolase"/>
    <property type="match status" value="1"/>
</dbReference>
<dbReference type="EMBL" id="JBBJCI010000081">
    <property type="protein sequence ID" value="KAK7249190.1"/>
    <property type="molecule type" value="Genomic_DNA"/>
</dbReference>
<dbReference type="InterPro" id="IPR016039">
    <property type="entry name" value="Thiolase-like"/>
</dbReference>
<evidence type="ECO:0000313" key="3">
    <source>
        <dbReference type="Proteomes" id="UP001363151"/>
    </source>
</evidence>
<feature type="region of interest" description="Disordered" evidence="1">
    <location>
        <begin position="56"/>
        <end position="89"/>
    </location>
</feature>
<feature type="compositionally biased region" description="Low complexity" evidence="1">
    <location>
        <begin position="56"/>
        <end position="77"/>
    </location>
</feature>
<sequence>MLSALGRCHTLDRRADGYCRGEGCGSFQVLSNPTVGALVAAVVAAGAAANSEANAAARPSGEAAARSSPRAAAVAPRLPQDPASSAVLSTPRAGSSLTQLCLNAHSRLFAPQELYLLAFADLREGAPRSGLRCSSLGLGGARDALRVTYEQLVTAPAATLRRVAEDLFGLAYEPATAAPYGSAAVAQFARGVGRRRRRRHAPAAPARVEPALADKWTTVDIVLGGRARRLAWQLGYAVRDGSGGLCLQAHDGLFAPQELYLLRFDDLEERRETLGTGGGYDGGLAAAVAELRNGEMAFEGHAVPLVYAALVEWAAPRVFADKTPGYSSALSTLRRAEVVFLDARYAHLARHPAPCVASWRRLLRDNRRLRNDAGEGEDDVEADYCTFNGNVAAFLAGIAPRRKRRLRYEDLARDPAAQLRPLCEELFDIPYAPSMASPYGTAAVATFAARGGGVAATDPTLLKRQKIDAAVADAWKRRPYAPLRPATVAAGWRLGYAAEAWRAGEFRRVDRGPFAVRRKGAGAAGDVVVLYDGLGLRYGAGLRVPAGFGLVCCQAPELRDGRRGASAGPLDGRAARDAGLLAAELDPPALLVGYSFGGVLAPYLRDALAARGAATRGALLVDPLPWGSSPRDDPRDPDPLRAAAGCYDVLVARLGYGAAPALRAAVDAGDVNSLPGLGAELRRFLGSAAAFEEVDRVARFLDACDTACAWDFTLGAAVFVTTAGGPAHFAARNRPNRAHGDGVYGWSAAAPNARRAAVLAGGHFDAFRGAGNLRALAAALEELALEG</sequence>
<evidence type="ECO:0000313" key="2">
    <source>
        <dbReference type="EMBL" id="KAK7249190.1"/>
    </source>
</evidence>
<dbReference type="Pfam" id="PF13469">
    <property type="entry name" value="Sulfotransfer_3"/>
    <property type="match status" value="1"/>
</dbReference>
<dbReference type="SUPFAM" id="SSF53474">
    <property type="entry name" value="alpha/beta-Hydrolases"/>
    <property type="match status" value="1"/>
</dbReference>
<comment type="caution">
    <text evidence="2">The sequence shown here is derived from an EMBL/GenBank/DDBJ whole genome shotgun (WGS) entry which is preliminary data.</text>
</comment>
<organism evidence="2 3">
    <name type="scientific">Aureococcus anophagefferens</name>
    <name type="common">Harmful bloom alga</name>
    <dbReference type="NCBI Taxonomy" id="44056"/>
    <lineage>
        <taxon>Eukaryota</taxon>
        <taxon>Sar</taxon>
        <taxon>Stramenopiles</taxon>
        <taxon>Ochrophyta</taxon>
        <taxon>Pelagophyceae</taxon>
        <taxon>Pelagomonadales</taxon>
        <taxon>Pelagomonadaceae</taxon>
        <taxon>Aureococcus</taxon>
    </lineage>
</organism>
<accession>A0ABR1G7P0</accession>
<dbReference type="InterPro" id="IPR029058">
    <property type="entry name" value="AB_hydrolase_fold"/>
</dbReference>